<comment type="caution">
    <text evidence="2">The sequence shown here is derived from an EMBL/GenBank/DDBJ whole genome shotgun (WGS) entry which is preliminary data.</text>
</comment>
<evidence type="ECO:0000313" key="3">
    <source>
        <dbReference type="Proteomes" id="UP000268007"/>
    </source>
</evidence>
<accession>A0A495J930</accession>
<evidence type="ECO:0000313" key="2">
    <source>
        <dbReference type="EMBL" id="RKR85191.1"/>
    </source>
</evidence>
<keyword evidence="3" id="KW-1185">Reference proteome</keyword>
<gene>
    <name evidence="2" type="ORF">BDD43_5453</name>
</gene>
<proteinExistence type="predicted"/>
<organism evidence="2 3">
    <name type="scientific">Mucilaginibacter gracilis</name>
    <dbReference type="NCBI Taxonomy" id="423350"/>
    <lineage>
        <taxon>Bacteria</taxon>
        <taxon>Pseudomonadati</taxon>
        <taxon>Bacteroidota</taxon>
        <taxon>Sphingobacteriia</taxon>
        <taxon>Sphingobacteriales</taxon>
        <taxon>Sphingobacteriaceae</taxon>
        <taxon>Mucilaginibacter</taxon>
    </lineage>
</organism>
<name>A0A495J930_9SPHI</name>
<sequence>MAFLNKAPDRADKPATKPPINPVINKSTIHCPPKGKRWATRVANMWLLGTLLNRANTTQTINMAKKADQKACDNVLAITSADKNEIMATTHQGNTKLTTRLNMSMMKNNIIICC</sequence>
<dbReference type="Proteomes" id="UP000268007">
    <property type="component" value="Unassembled WGS sequence"/>
</dbReference>
<feature type="region of interest" description="Disordered" evidence="1">
    <location>
        <begin position="1"/>
        <end position="28"/>
    </location>
</feature>
<reference evidence="2 3" key="1">
    <citation type="submission" date="2018-10" db="EMBL/GenBank/DDBJ databases">
        <title>Genomic Encyclopedia of Archaeal and Bacterial Type Strains, Phase II (KMG-II): from individual species to whole genera.</title>
        <authorList>
            <person name="Goeker M."/>
        </authorList>
    </citation>
    <scope>NUCLEOTIDE SEQUENCE [LARGE SCALE GENOMIC DNA]</scope>
    <source>
        <strain evidence="2 3">DSM 18602</strain>
    </source>
</reference>
<protein>
    <submittedName>
        <fullName evidence="2">Uncharacterized protein</fullName>
    </submittedName>
</protein>
<evidence type="ECO:0000256" key="1">
    <source>
        <dbReference type="SAM" id="MobiDB-lite"/>
    </source>
</evidence>
<dbReference type="EMBL" id="RBKU01000001">
    <property type="protein sequence ID" value="RKR85191.1"/>
    <property type="molecule type" value="Genomic_DNA"/>
</dbReference>
<dbReference type="AlphaFoldDB" id="A0A495J930"/>